<name>A0ABS1SFR5_9MICO</name>
<dbReference type="InterPro" id="IPR005948">
    <property type="entry name" value="ThiB-like"/>
</dbReference>
<sequence>MTHAISRSATRITRAALLPAVVAVAALTLAGCATGSATDGEGTGDSGKTVTLVVHDSFPNEEFAKAASAATGFDVEVISAGDGGELTNKLVLTKGAPIADAFFGVDTIFASRLVANDVIEPYRTDGLSEGFEYLAVFPEGAGDDVAANATGDFALTPIDQGATCINIDPAWFRAKGIAEPNSYEDLTKPEYRDLTVLLDPTASSTGASFLVGTVAEFGEDGFADYWQRLMDNGARIEQGWSDAYNGQFTQGGGDGTKPIVVSYGSSPAFTVSEDGAATTSKALLDTCSNQVEYAGVLAGAQNPEGARAVVDFLASSEFQATIPDTMYMYPVDREVALPEAWASFAPLPTEAQLNDLPSSEIEAGREAWLQTLSEQIGL</sequence>
<comment type="caution">
    <text evidence="3">The sequence shown here is derived from an EMBL/GenBank/DDBJ whole genome shotgun (WGS) entry which is preliminary data.</text>
</comment>
<evidence type="ECO:0000256" key="1">
    <source>
        <dbReference type="ARBA" id="ARBA00022729"/>
    </source>
</evidence>
<accession>A0ABS1SFR5</accession>
<evidence type="ECO:0000256" key="2">
    <source>
        <dbReference type="SAM" id="SignalP"/>
    </source>
</evidence>
<organism evidence="3 4">
    <name type="scientific">Leucobacter chromiireducens subsp. solipictus</name>
    <dbReference type="NCBI Taxonomy" id="398235"/>
    <lineage>
        <taxon>Bacteria</taxon>
        <taxon>Bacillati</taxon>
        <taxon>Actinomycetota</taxon>
        <taxon>Actinomycetes</taxon>
        <taxon>Micrococcales</taxon>
        <taxon>Microbacteriaceae</taxon>
        <taxon>Leucobacter</taxon>
    </lineage>
</organism>
<dbReference type="EMBL" id="QYAC01000001">
    <property type="protein sequence ID" value="MBL3678344.1"/>
    <property type="molecule type" value="Genomic_DNA"/>
</dbReference>
<dbReference type="Pfam" id="PF13343">
    <property type="entry name" value="SBP_bac_6"/>
    <property type="match status" value="1"/>
</dbReference>
<protein>
    <submittedName>
        <fullName evidence="3">Thiamine ABC transporter substrate-binding protein</fullName>
    </submittedName>
</protein>
<dbReference type="RefSeq" id="WP_202343562.1">
    <property type="nucleotide sequence ID" value="NZ_BAAAPI010000001.1"/>
</dbReference>
<gene>
    <name evidence="3" type="ORF">D3230_03360</name>
</gene>
<dbReference type="Gene3D" id="3.40.190.10">
    <property type="entry name" value="Periplasmic binding protein-like II"/>
    <property type="match status" value="2"/>
</dbReference>
<feature type="signal peptide" evidence="2">
    <location>
        <begin position="1"/>
        <end position="25"/>
    </location>
</feature>
<evidence type="ECO:0000313" key="3">
    <source>
        <dbReference type="EMBL" id="MBL3678344.1"/>
    </source>
</evidence>
<dbReference type="PANTHER" id="PTHR30006">
    <property type="entry name" value="THIAMINE-BINDING PERIPLASMIC PROTEIN-RELATED"/>
    <property type="match status" value="1"/>
</dbReference>
<dbReference type="Proteomes" id="UP001645859">
    <property type="component" value="Unassembled WGS sequence"/>
</dbReference>
<proteinExistence type="predicted"/>
<keyword evidence="4" id="KW-1185">Reference proteome</keyword>
<dbReference type="SUPFAM" id="SSF53850">
    <property type="entry name" value="Periplasmic binding protein-like II"/>
    <property type="match status" value="1"/>
</dbReference>
<keyword evidence="1 2" id="KW-0732">Signal</keyword>
<dbReference type="PANTHER" id="PTHR30006:SF2">
    <property type="entry name" value="ABC TRANSPORTER SUBSTRATE-BINDING PROTEIN"/>
    <property type="match status" value="1"/>
</dbReference>
<reference evidence="3 4" key="1">
    <citation type="submission" date="2018-09" db="EMBL/GenBank/DDBJ databases">
        <title>Comparative genomics of Leucobacter spp.</title>
        <authorList>
            <person name="Reis A.C."/>
            <person name="Kolvenbach B.A."/>
            <person name="Corvini P.F.X."/>
            <person name="Nunes O.C."/>
        </authorList>
    </citation>
    <scope>NUCLEOTIDE SEQUENCE [LARGE SCALE GENOMIC DNA]</scope>
    <source>
        <strain evidence="3 4">TAN 31504</strain>
    </source>
</reference>
<feature type="chain" id="PRO_5045794561" evidence="2">
    <location>
        <begin position="26"/>
        <end position="378"/>
    </location>
</feature>
<dbReference type="PROSITE" id="PS51257">
    <property type="entry name" value="PROKAR_LIPOPROTEIN"/>
    <property type="match status" value="1"/>
</dbReference>
<evidence type="ECO:0000313" key="4">
    <source>
        <dbReference type="Proteomes" id="UP001645859"/>
    </source>
</evidence>
<dbReference type="NCBIfam" id="TIGR01254">
    <property type="entry name" value="sfuA"/>
    <property type="match status" value="1"/>
</dbReference>